<evidence type="ECO:0000313" key="1">
    <source>
        <dbReference type="EMBL" id="KLL40282.1"/>
    </source>
</evidence>
<name>A0A837L0D7_STRAG</name>
<dbReference type="InterPro" id="IPR010064">
    <property type="entry name" value="HK97-gp10_tail"/>
</dbReference>
<accession>A0A837L0D7</accession>
<dbReference type="RefSeq" id="WP_000160231.1">
    <property type="nucleotide sequence ID" value="NZ_LBKL01000050.1"/>
</dbReference>
<dbReference type="NCBIfam" id="TIGR01725">
    <property type="entry name" value="phge_HK97_gp10"/>
    <property type="match status" value="1"/>
</dbReference>
<proteinExistence type="predicted"/>
<organism evidence="1 2">
    <name type="scientific">Streptococcus agalactiae</name>
    <dbReference type="NCBI Taxonomy" id="1311"/>
    <lineage>
        <taxon>Bacteria</taxon>
        <taxon>Bacillati</taxon>
        <taxon>Bacillota</taxon>
        <taxon>Bacilli</taxon>
        <taxon>Lactobacillales</taxon>
        <taxon>Streptococcaceae</taxon>
        <taxon>Streptococcus</taxon>
    </lineage>
</organism>
<gene>
    <name evidence="1" type="ORF">WA04_04205</name>
</gene>
<sequence>MTKGLDGILDNLTKLEVKAPNAAKGAVTQVSEEFEKALSRNTPIDYSVHDTKLKYDTTTSGFKGANVGIISKDIGYGRKTGWRAHFPNSGTIYQKGQDFEEKTINEMTPRAREIYAQKVKEGLGL</sequence>
<dbReference type="AlphaFoldDB" id="A0A837L0D7"/>
<dbReference type="EMBL" id="LBKL01000050">
    <property type="protein sequence ID" value="KLL40282.1"/>
    <property type="molecule type" value="Genomic_DNA"/>
</dbReference>
<comment type="caution">
    <text evidence="1">The sequence shown here is derived from an EMBL/GenBank/DDBJ whole genome shotgun (WGS) entry which is preliminary data.</text>
</comment>
<evidence type="ECO:0000313" key="2">
    <source>
        <dbReference type="Proteomes" id="UP000035346"/>
    </source>
</evidence>
<reference evidence="1 2" key="1">
    <citation type="journal article" date="2015" name="PLoS ONE">
        <title>Genomic analysis reveals the molecular basis for capsule loss in the group B streptococcus population.</title>
        <authorList>
            <consortium name="DEVANI Consortium"/>
            <person name="Rosini R."/>
            <person name="Campisi E."/>
            <person name="De Chiara M."/>
            <person name="Tettelin H."/>
            <person name="Rinaudo D."/>
            <person name="Toniolo C."/>
            <person name="Metruccio M."/>
            <person name="Guidotti S."/>
            <person name="Sorensen U.B."/>
            <person name="Kilian M."/>
            <person name="Ramirez M."/>
            <person name="Janulczyk R."/>
            <person name="Donati C."/>
            <person name="Grandi G."/>
            <person name="Margarit I."/>
        </authorList>
    </citation>
    <scope>NUCLEOTIDE SEQUENCE [LARGE SCALE GENOMIC DNA]</scope>
    <source>
        <strain evidence="1 2">DK-B-USS-215</strain>
    </source>
</reference>
<dbReference type="Proteomes" id="UP000035346">
    <property type="component" value="Unassembled WGS sequence"/>
</dbReference>
<protein>
    <submittedName>
        <fullName evidence="1">Phage protein, HK97 gp10 family</fullName>
    </submittedName>
</protein>